<reference evidence="2" key="2">
    <citation type="submission" date="2021-02" db="EMBL/GenBank/DDBJ databases">
        <authorList>
            <person name="Kimball J.A."/>
            <person name="Haas M.W."/>
            <person name="Macchietto M."/>
            <person name="Kono T."/>
            <person name="Duquette J."/>
            <person name="Shao M."/>
        </authorList>
    </citation>
    <scope>NUCLEOTIDE SEQUENCE</scope>
    <source>
        <tissue evidence="2">Fresh leaf tissue</tissue>
    </source>
</reference>
<evidence type="ECO:0000256" key="1">
    <source>
        <dbReference type="SAM" id="MobiDB-lite"/>
    </source>
</evidence>
<feature type="region of interest" description="Disordered" evidence="1">
    <location>
        <begin position="1"/>
        <end position="25"/>
    </location>
</feature>
<keyword evidence="3" id="KW-1185">Reference proteome</keyword>
<feature type="compositionally biased region" description="Polar residues" evidence="1">
    <location>
        <begin position="1"/>
        <end position="17"/>
    </location>
</feature>
<comment type="caution">
    <text evidence="2">The sequence shown here is derived from an EMBL/GenBank/DDBJ whole genome shotgun (WGS) entry which is preliminary data.</text>
</comment>
<proteinExistence type="predicted"/>
<dbReference type="Proteomes" id="UP000729402">
    <property type="component" value="Unassembled WGS sequence"/>
</dbReference>
<sequence>MVQNDAKAVTSSIQSSPVEKHGSTAGNELDVAVTELLQLPLQSSPSPSPVLASMSVGVSRWKKQSGVHRTALGAHTVAAAVSMSALEATACWCPITEMDDATTVAPACGVPVPPQLTVPTTFRPSVLFQ</sequence>
<reference evidence="2" key="1">
    <citation type="journal article" date="2021" name="bioRxiv">
        <title>Whole Genome Assembly and Annotation of Northern Wild Rice, Zizania palustris L., Supports a Whole Genome Duplication in the Zizania Genus.</title>
        <authorList>
            <person name="Haas M."/>
            <person name="Kono T."/>
            <person name="Macchietto M."/>
            <person name="Millas R."/>
            <person name="McGilp L."/>
            <person name="Shao M."/>
            <person name="Duquette J."/>
            <person name="Hirsch C.N."/>
            <person name="Kimball J."/>
        </authorList>
    </citation>
    <scope>NUCLEOTIDE SEQUENCE</scope>
    <source>
        <tissue evidence="2">Fresh leaf tissue</tissue>
    </source>
</reference>
<organism evidence="2 3">
    <name type="scientific">Zizania palustris</name>
    <name type="common">Northern wild rice</name>
    <dbReference type="NCBI Taxonomy" id="103762"/>
    <lineage>
        <taxon>Eukaryota</taxon>
        <taxon>Viridiplantae</taxon>
        <taxon>Streptophyta</taxon>
        <taxon>Embryophyta</taxon>
        <taxon>Tracheophyta</taxon>
        <taxon>Spermatophyta</taxon>
        <taxon>Magnoliopsida</taxon>
        <taxon>Liliopsida</taxon>
        <taxon>Poales</taxon>
        <taxon>Poaceae</taxon>
        <taxon>BOP clade</taxon>
        <taxon>Oryzoideae</taxon>
        <taxon>Oryzeae</taxon>
        <taxon>Zizaniinae</taxon>
        <taxon>Zizania</taxon>
    </lineage>
</organism>
<accession>A0A8J5TGV1</accession>
<gene>
    <name evidence="2" type="ORF">GUJ93_ZPchr0006g45663</name>
</gene>
<dbReference type="AlphaFoldDB" id="A0A8J5TGV1"/>
<protein>
    <submittedName>
        <fullName evidence="2">Uncharacterized protein</fullName>
    </submittedName>
</protein>
<name>A0A8J5TGV1_ZIZPA</name>
<evidence type="ECO:0000313" key="3">
    <source>
        <dbReference type="Proteomes" id="UP000729402"/>
    </source>
</evidence>
<evidence type="ECO:0000313" key="2">
    <source>
        <dbReference type="EMBL" id="KAG8077046.1"/>
    </source>
</evidence>
<dbReference type="EMBL" id="JAAALK010000283">
    <property type="protein sequence ID" value="KAG8077046.1"/>
    <property type="molecule type" value="Genomic_DNA"/>
</dbReference>